<accession>A0ABX9M1J1</accession>
<keyword evidence="3" id="KW-1185">Reference proteome</keyword>
<dbReference type="Proteomes" id="UP000285569">
    <property type="component" value="Unassembled WGS sequence"/>
</dbReference>
<dbReference type="EMBL" id="QHCR01000006">
    <property type="protein sequence ID" value="RHX79276.1"/>
    <property type="molecule type" value="Genomic_DNA"/>
</dbReference>
<organism evidence="2 3">
    <name type="scientific">Leptospira yasudae</name>
    <dbReference type="NCBI Taxonomy" id="2202201"/>
    <lineage>
        <taxon>Bacteria</taxon>
        <taxon>Pseudomonadati</taxon>
        <taxon>Spirochaetota</taxon>
        <taxon>Spirochaetia</taxon>
        <taxon>Leptospirales</taxon>
        <taxon>Leptospiraceae</taxon>
        <taxon>Leptospira</taxon>
    </lineage>
</organism>
<evidence type="ECO:0000313" key="3">
    <source>
        <dbReference type="Proteomes" id="UP000285569"/>
    </source>
</evidence>
<name>A0ABX9M1J1_9LEPT</name>
<reference evidence="3" key="1">
    <citation type="submission" date="2018-05" db="EMBL/GenBank/DDBJ databases">
        <title>Leptospira yasudae sp. nov. and Leptospira stimsonii sp. nov., two pathogenic species of the genus Leptospira isolated from environmental sources.</title>
        <authorList>
            <person name="Casanovas-Massana A."/>
            <person name="Hamond C."/>
            <person name="Santos L.A."/>
            <person name="Hacker K.P."/>
            <person name="Balassiano I."/>
            <person name="Medeiros M.A."/>
            <person name="Reis M.G."/>
            <person name="Ko A.I."/>
            <person name="Wunder E.A."/>
        </authorList>
    </citation>
    <scope>NUCLEOTIDE SEQUENCE [LARGE SCALE GENOMIC DNA]</scope>
    <source>
        <strain evidence="3">B21</strain>
    </source>
</reference>
<feature type="region of interest" description="Disordered" evidence="1">
    <location>
        <begin position="1"/>
        <end position="41"/>
    </location>
</feature>
<comment type="caution">
    <text evidence="2">The sequence shown here is derived from an EMBL/GenBank/DDBJ whole genome shotgun (WGS) entry which is preliminary data.</text>
</comment>
<protein>
    <submittedName>
        <fullName evidence="2">Uncharacterized protein</fullName>
    </submittedName>
</protein>
<gene>
    <name evidence="2" type="ORF">DLM77_13465</name>
</gene>
<sequence length="103" mass="11258">MVSSSSAQDSSAAPCHGENGDSEEKSSSDCCSSEVTSSSAQPEFRFELQNLWKFQILSVLFILPLDFVLAAPKTTVFEKLDRGSSSPYSDFQNPLSLLQVFLI</sequence>
<proteinExistence type="predicted"/>
<feature type="compositionally biased region" description="Low complexity" evidence="1">
    <location>
        <begin position="28"/>
        <end position="39"/>
    </location>
</feature>
<feature type="compositionally biased region" description="Low complexity" evidence="1">
    <location>
        <begin position="1"/>
        <end position="13"/>
    </location>
</feature>
<evidence type="ECO:0000313" key="2">
    <source>
        <dbReference type="EMBL" id="RHX79276.1"/>
    </source>
</evidence>
<reference evidence="2 3" key="2">
    <citation type="journal article" date="2020" name="Int. J. Syst. Evol. Microbiol.">
        <title>Leptospira yasudae sp. nov. and Leptospira stimsonii sp. nov., two new species of the pathogenic group isolated from environmental sources.</title>
        <authorList>
            <person name="Casanovas-Massana A."/>
            <person name="Hamond C."/>
            <person name="Santos L.A."/>
            <person name="de Oliveira D."/>
            <person name="Hacker K.P."/>
            <person name="Balassiano I."/>
            <person name="Costa F."/>
            <person name="Medeiros M.A."/>
            <person name="Reis M.G."/>
            <person name="Ko A.I."/>
            <person name="Wunder E.A."/>
        </authorList>
    </citation>
    <scope>NUCLEOTIDE SEQUENCE [LARGE SCALE GENOMIC DNA]</scope>
    <source>
        <strain evidence="2 3">B21</strain>
    </source>
</reference>
<feature type="compositionally biased region" description="Basic and acidic residues" evidence="1">
    <location>
        <begin position="18"/>
        <end position="27"/>
    </location>
</feature>
<evidence type="ECO:0000256" key="1">
    <source>
        <dbReference type="SAM" id="MobiDB-lite"/>
    </source>
</evidence>